<accession>A0A1I6VCX3</accession>
<dbReference type="EMBL" id="FOZW01000010">
    <property type="protein sequence ID" value="SFT11519.1"/>
    <property type="molecule type" value="Genomic_DNA"/>
</dbReference>
<keyword evidence="3" id="KW-1185">Reference proteome</keyword>
<feature type="transmembrane region" description="Helical" evidence="1">
    <location>
        <begin position="198"/>
        <end position="218"/>
    </location>
</feature>
<dbReference type="Proteomes" id="UP000199392">
    <property type="component" value="Unassembled WGS sequence"/>
</dbReference>
<organism evidence="2 3">
    <name type="scientific">Alloyangia pacifica</name>
    <dbReference type="NCBI Taxonomy" id="311180"/>
    <lineage>
        <taxon>Bacteria</taxon>
        <taxon>Pseudomonadati</taxon>
        <taxon>Pseudomonadota</taxon>
        <taxon>Alphaproteobacteria</taxon>
        <taxon>Rhodobacterales</taxon>
        <taxon>Roseobacteraceae</taxon>
        <taxon>Alloyangia</taxon>
    </lineage>
</organism>
<evidence type="ECO:0008006" key="4">
    <source>
        <dbReference type="Google" id="ProtNLM"/>
    </source>
</evidence>
<feature type="transmembrane region" description="Helical" evidence="1">
    <location>
        <begin position="9"/>
        <end position="27"/>
    </location>
</feature>
<proteinExistence type="predicted"/>
<evidence type="ECO:0000256" key="1">
    <source>
        <dbReference type="SAM" id="Phobius"/>
    </source>
</evidence>
<feature type="transmembrane region" description="Helical" evidence="1">
    <location>
        <begin position="238"/>
        <end position="260"/>
    </location>
</feature>
<gene>
    <name evidence="2" type="ORF">SAMN04488050_110259</name>
</gene>
<dbReference type="AlphaFoldDB" id="A0A1I6VCX3"/>
<protein>
    <recommendedName>
        <fullName evidence="4">Arginine/ornithine antiporter ArcD</fullName>
    </recommendedName>
</protein>
<dbReference type="STRING" id="311180.SAMN04488050_110259"/>
<evidence type="ECO:0000313" key="2">
    <source>
        <dbReference type="EMBL" id="SFT11519.1"/>
    </source>
</evidence>
<evidence type="ECO:0000313" key="3">
    <source>
        <dbReference type="Proteomes" id="UP000199392"/>
    </source>
</evidence>
<reference evidence="3" key="1">
    <citation type="submission" date="2016-10" db="EMBL/GenBank/DDBJ databases">
        <authorList>
            <person name="Varghese N."/>
            <person name="Submissions S."/>
        </authorList>
    </citation>
    <scope>NUCLEOTIDE SEQUENCE [LARGE SCALE GENOMIC DNA]</scope>
    <source>
        <strain evidence="3">DSM 26894</strain>
    </source>
</reference>
<feature type="transmembrane region" description="Helical" evidence="1">
    <location>
        <begin position="73"/>
        <end position="91"/>
    </location>
</feature>
<feature type="transmembrane region" description="Helical" evidence="1">
    <location>
        <begin position="143"/>
        <end position="162"/>
    </location>
</feature>
<name>A0A1I6VCX3_9RHOB</name>
<keyword evidence="1" id="KW-0472">Membrane</keyword>
<keyword evidence="1" id="KW-0812">Transmembrane</keyword>
<sequence length="278" mass="30426">MVITRFLKAGLRAVAVALLIAMPAVVLPGGSDMAQITALLALVAALLTFVEYVGDYPSIIEFRDAPPFNRLRFVALFATVLCLTLICRGEVAPTPLSGVLERIGATVGHWLDFPFSPVRLMVLLATDDMSAQDVARIRSHAGIAYGAALLSMLAFVLVVRLLNWPIRHGAFNFWINLPLFDPTVGKDVLLRLNRDGNINVALGFLLPFLIPAVMKLASHTIDLVSLAEPQTLIWTMSVWAFLPASLVMRGVALMRIAALIEEKRRRAYARAEAEVQTI</sequence>
<feature type="transmembrane region" description="Helical" evidence="1">
    <location>
        <begin position="33"/>
        <end position="53"/>
    </location>
</feature>
<keyword evidence="1" id="KW-1133">Transmembrane helix</keyword>